<protein>
    <submittedName>
        <fullName evidence="2">Beta-lactamase family protein</fullName>
    </submittedName>
</protein>
<dbReference type="PANTHER" id="PTHR43283">
    <property type="entry name" value="BETA-LACTAMASE-RELATED"/>
    <property type="match status" value="1"/>
</dbReference>
<keyword evidence="3" id="KW-1185">Reference proteome</keyword>
<dbReference type="InterPro" id="IPR001466">
    <property type="entry name" value="Beta-lactam-related"/>
</dbReference>
<accession>A0ABT0BBF4</accession>
<dbReference type="InterPro" id="IPR050789">
    <property type="entry name" value="Diverse_Enzym_Activities"/>
</dbReference>
<gene>
    <name evidence="2" type="ORF">MTR62_05450</name>
</gene>
<dbReference type="SUPFAM" id="SSF56601">
    <property type="entry name" value="beta-lactamase/transpeptidase-like"/>
    <property type="match status" value="1"/>
</dbReference>
<dbReference type="PANTHER" id="PTHR43283:SF14">
    <property type="entry name" value="BLL8153 PROTEIN"/>
    <property type="match status" value="1"/>
</dbReference>
<dbReference type="EMBL" id="JALHLF010000012">
    <property type="protein sequence ID" value="MCJ2182146.1"/>
    <property type="molecule type" value="Genomic_DNA"/>
</dbReference>
<dbReference type="InterPro" id="IPR012338">
    <property type="entry name" value="Beta-lactam/transpept-like"/>
</dbReference>
<proteinExistence type="predicted"/>
<evidence type="ECO:0000313" key="3">
    <source>
        <dbReference type="Proteomes" id="UP001162881"/>
    </source>
</evidence>
<organism evidence="2 3">
    <name type="scientific">Novosphingobium organovorum</name>
    <dbReference type="NCBI Taxonomy" id="2930092"/>
    <lineage>
        <taxon>Bacteria</taxon>
        <taxon>Pseudomonadati</taxon>
        <taxon>Pseudomonadota</taxon>
        <taxon>Alphaproteobacteria</taxon>
        <taxon>Sphingomonadales</taxon>
        <taxon>Sphingomonadaceae</taxon>
        <taxon>Novosphingobium</taxon>
    </lineage>
</organism>
<evidence type="ECO:0000259" key="1">
    <source>
        <dbReference type="Pfam" id="PF00144"/>
    </source>
</evidence>
<sequence>MLTSASMGQAQQYPAEKASQAEAGVSAQAKVEDAMASPVSPTMQQVRRQILKSDGNAFYFREMKDLFFTREVPHASRPWVLPYVERPILATYQVDGKTLGLDDFLERTRTNAFLVIRNGKIVTEQYRNGTNAQTHFMCWSATKSIVSLLVGIAVSEGRIQSIDDPVTKYLPELKTGAYNGVSIRDILEMRSGVAYEERYDGAPGIASENHEEALIRNVRRFVEPALTIKQAHKPGAVFDYKTLDTAVLGWLVERVTDRPIAYYMAEKLWEPLGTEADGFFIMDGPTGSGREFTGAGYNATLRDLGRLGQMVLDKGKGNGRQIVPASWIAQATVPTNGEEGNEGGYGFQWWTVKDSNAFFALGLQGQFIYIDPDTRTVIVKTSYFQPDNPQLYAETIGYLGNVAKESFAP</sequence>
<dbReference type="RefSeq" id="WP_244017774.1">
    <property type="nucleotide sequence ID" value="NZ_JALHLF010000012.1"/>
</dbReference>
<dbReference type="Gene3D" id="3.40.710.10">
    <property type="entry name" value="DD-peptidase/beta-lactamase superfamily"/>
    <property type="match status" value="1"/>
</dbReference>
<feature type="domain" description="Beta-lactamase-related" evidence="1">
    <location>
        <begin position="109"/>
        <end position="382"/>
    </location>
</feature>
<comment type="caution">
    <text evidence="2">The sequence shown here is derived from an EMBL/GenBank/DDBJ whole genome shotgun (WGS) entry which is preliminary data.</text>
</comment>
<name>A0ABT0BBF4_9SPHN</name>
<dbReference type="Proteomes" id="UP001162881">
    <property type="component" value="Unassembled WGS sequence"/>
</dbReference>
<reference evidence="2" key="1">
    <citation type="submission" date="2022-03" db="EMBL/GenBank/DDBJ databases">
        <title>Identification of a novel bacterium isolated from mangrove sediments.</title>
        <authorList>
            <person name="Pan X."/>
        </authorList>
    </citation>
    <scope>NUCLEOTIDE SEQUENCE</scope>
    <source>
        <strain evidence="2">B1949</strain>
    </source>
</reference>
<evidence type="ECO:0000313" key="2">
    <source>
        <dbReference type="EMBL" id="MCJ2182146.1"/>
    </source>
</evidence>
<dbReference type="Pfam" id="PF00144">
    <property type="entry name" value="Beta-lactamase"/>
    <property type="match status" value="1"/>
</dbReference>